<dbReference type="SMART" id="SM00387">
    <property type="entry name" value="HATPase_c"/>
    <property type="match status" value="1"/>
</dbReference>
<evidence type="ECO:0000259" key="7">
    <source>
        <dbReference type="PROSITE" id="PS50109"/>
    </source>
</evidence>
<evidence type="ECO:0000256" key="2">
    <source>
        <dbReference type="ARBA" id="ARBA00012438"/>
    </source>
</evidence>
<dbReference type="CDD" id="cd00075">
    <property type="entry name" value="HATPase"/>
    <property type="match status" value="1"/>
</dbReference>
<dbReference type="GO" id="GO:0000155">
    <property type="term" value="F:phosphorelay sensor kinase activity"/>
    <property type="evidence" value="ECO:0007669"/>
    <property type="project" value="InterPro"/>
</dbReference>
<dbReference type="PANTHER" id="PTHR43711:SF1">
    <property type="entry name" value="HISTIDINE KINASE 1"/>
    <property type="match status" value="1"/>
</dbReference>
<dbReference type="InterPro" id="IPR003661">
    <property type="entry name" value="HisK_dim/P_dom"/>
</dbReference>
<dbReference type="AlphaFoldDB" id="A0A6N8IWN0"/>
<keyword evidence="9" id="KW-1185">Reference proteome</keyword>
<reference evidence="8 9" key="1">
    <citation type="submission" date="2019-12" db="EMBL/GenBank/DDBJ databases">
        <authorList>
            <person name="Huq M.A."/>
        </authorList>
    </citation>
    <scope>NUCLEOTIDE SEQUENCE [LARGE SCALE GENOMIC DNA]</scope>
    <source>
        <strain evidence="8 9">MAH-25</strain>
    </source>
</reference>
<dbReference type="PRINTS" id="PR00344">
    <property type="entry name" value="BCTRLSENSOR"/>
</dbReference>
<dbReference type="Gene3D" id="3.30.565.10">
    <property type="entry name" value="Histidine kinase-like ATPase, C-terminal domain"/>
    <property type="match status" value="1"/>
</dbReference>
<dbReference type="SUPFAM" id="SSF47384">
    <property type="entry name" value="Homodimeric domain of signal transducing histidine kinase"/>
    <property type="match status" value="1"/>
</dbReference>
<sequence length="406" mass="43963">MQQAIPSPSSVTRSAGDIGTLWMTTPPVRNPAARQGLAEFIQDHEADILADWDAYARSLGHDDMPLDPAGVRDHGPDILHNIVWTLTQPLSGSPADAAQPPHPNAAQAHADARRLQGITVDAILSEYRALRASVLTHWRNAGGGTHARDTSDLARFDEAIDQGIAEAIGRYVQQTKTATDLFIGILGHDIRNPLGTIMVSAEYLVKSRQLPATSVAPILNAAARIQGIVEQTMDFSRTQSHGAMPVRRLPGHLGDMLVKVVQETQVRHPDRIFHCDVSGDLEGNWDEHRLGQVLSNLLGNAIAYGARDSIISVKVWSTDDKTSFSVHNHGAAIPQAEQLRIFEPLVRGNAAIVERRGRAGLGLGLYICREIVRAHGGWMAVASAPNTGTTFSVHLPRRPDDAQPPA</sequence>
<evidence type="ECO:0000256" key="6">
    <source>
        <dbReference type="ARBA" id="ARBA00023012"/>
    </source>
</evidence>
<dbReference type="Pfam" id="PF00512">
    <property type="entry name" value="HisKA"/>
    <property type="match status" value="1"/>
</dbReference>
<keyword evidence="5" id="KW-0418">Kinase</keyword>
<dbReference type="CDD" id="cd00082">
    <property type="entry name" value="HisKA"/>
    <property type="match status" value="1"/>
</dbReference>
<keyword evidence="6" id="KW-0902">Two-component regulatory system</keyword>
<accession>A0A6N8IWN0</accession>
<evidence type="ECO:0000256" key="1">
    <source>
        <dbReference type="ARBA" id="ARBA00000085"/>
    </source>
</evidence>
<keyword evidence="4" id="KW-0808">Transferase</keyword>
<dbReference type="Pfam" id="PF02518">
    <property type="entry name" value="HATPase_c"/>
    <property type="match status" value="1"/>
</dbReference>
<evidence type="ECO:0000256" key="5">
    <source>
        <dbReference type="ARBA" id="ARBA00022777"/>
    </source>
</evidence>
<dbReference type="InterPro" id="IPR003594">
    <property type="entry name" value="HATPase_dom"/>
</dbReference>
<dbReference type="PANTHER" id="PTHR43711">
    <property type="entry name" value="TWO-COMPONENT HISTIDINE KINASE"/>
    <property type="match status" value="1"/>
</dbReference>
<organism evidence="8 9">
    <name type="scientific">Ramlibacter pinisoli</name>
    <dbReference type="NCBI Taxonomy" id="2682844"/>
    <lineage>
        <taxon>Bacteria</taxon>
        <taxon>Pseudomonadati</taxon>
        <taxon>Pseudomonadota</taxon>
        <taxon>Betaproteobacteria</taxon>
        <taxon>Burkholderiales</taxon>
        <taxon>Comamonadaceae</taxon>
        <taxon>Ramlibacter</taxon>
    </lineage>
</organism>
<dbReference type="InterPro" id="IPR004358">
    <property type="entry name" value="Sig_transdc_His_kin-like_C"/>
</dbReference>
<evidence type="ECO:0000313" key="8">
    <source>
        <dbReference type="EMBL" id="MVQ31381.1"/>
    </source>
</evidence>
<evidence type="ECO:0000256" key="4">
    <source>
        <dbReference type="ARBA" id="ARBA00022679"/>
    </source>
</evidence>
<dbReference type="SUPFAM" id="SSF55874">
    <property type="entry name" value="ATPase domain of HSP90 chaperone/DNA topoisomerase II/histidine kinase"/>
    <property type="match status" value="1"/>
</dbReference>
<dbReference type="InterPro" id="IPR036890">
    <property type="entry name" value="HATPase_C_sf"/>
</dbReference>
<proteinExistence type="predicted"/>
<gene>
    <name evidence="8" type="ORF">GON04_18130</name>
</gene>
<dbReference type="InterPro" id="IPR050736">
    <property type="entry name" value="Sensor_HK_Regulatory"/>
</dbReference>
<dbReference type="Gene3D" id="1.10.287.130">
    <property type="match status" value="1"/>
</dbReference>
<dbReference type="SMART" id="SM00388">
    <property type="entry name" value="HisKA"/>
    <property type="match status" value="1"/>
</dbReference>
<feature type="domain" description="Histidine kinase" evidence="7">
    <location>
        <begin position="185"/>
        <end position="399"/>
    </location>
</feature>
<evidence type="ECO:0000256" key="3">
    <source>
        <dbReference type="ARBA" id="ARBA00022553"/>
    </source>
</evidence>
<evidence type="ECO:0000313" key="9">
    <source>
        <dbReference type="Proteomes" id="UP000469385"/>
    </source>
</evidence>
<protein>
    <recommendedName>
        <fullName evidence="2">histidine kinase</fullName>
        <ecNumber evidence="2">2.7.13.3</ecNumber>
    </recommendedName>
</protein>
<comment type="caution">
    <text evidence="8">The sequence shown here is derived from an EMBL/GenBank/DDBJ whole genome shotgun (WGS) entry which is preliminary data.</text>
</comment>
<dbReference type="EC" id="2.7.13.3" evidence="2"/>
<dbReference type="PROSITE" id="PS50109">
    <property type="entry name" value="HIS_KIN"/>
    <property type="match status" value="1"/>
</dbReference>
<comment type="catalytic activity">
    <reaction evidence="1">
        <text>ATP + protein L-histidine = ADP + protein N-phospho-L-histidine.</text>
        <dbReference type="EC" id="2.7.13.3"/>
    </reaction>
</comment>
<dbReference type="InterPro" id="IPR036097">
    <property type="entry name" value="HisK_dim/P_sf"/>
</dbReference>
<dbReference type="EMBL" id="WSEL01000009">
    <property type="protein sequence ID" value="MVQ31381.1"/>
    <property type="molecule type" value="Genomic_DNA"/>
</dbReference>
<name>A0A6N8IWN0_9BURK</name>
<dbReference type="Proteomes" id="UP000469385">
    <property type="component" value="Unassembled WGS sequence"/>
</dbReference>
<dbReference type="InterPro" id="IPR005467">
    <property type="entry name" value="His_kinase_dom"/>
</dbReference>
<keyword evidence="3" id="KW-0597">Phosphoprotein</keyword>